<dbReference type="RefSeq" id="WP_209461115.1">
    <property type="nucleotide sequence ID" value="NZ_JAGGKC010000055.1"/>
</dbReference>
<dbReference type="Proteomes" id="UP001519271">
    <property type="component" value="Unassembled WGS sequence"/>
</dbReference>
<evidence type="ECO:0008006" key="4">
    <source>
        <dbReference type="Google" id="ProtNLM"/>
    </source>
</evidence>
<evidence type="ECO:0000256" key="1">
    <source>
        <dbReference type="SAM" id="Phobius"/>
    </source>
</evidence>
<reference evidence="2 3" key="1">
    <citation type="submission" date="2021-03" db="EMBL/GenBank/DDBJ databases">
        <title>Genomic Encyclopedia of Type Strains, Phase IV (KMG-IV): sequencing the most valuable type-strain genomes for metagenomic binning, comparative biology and taxonomic classification.</title>
        <authorList>
            <person name="Goeker M."/>
        </authorList>
    </citation>
    <scope>NUCLEOTIDE SEQUENCE [LARGE SCALE GENOMIC DNA]</scope>
    <source>
        <strain evidence="2 3">DSM 6139</strain>
    </source>
</reference>
<comment type="caution">
    <text evidence="2">The sequence shown here is derived from an EMBL/GenBank/DDBJ whole genome shotgun (WGS) entry which is preliminary data.</text>
</comment>
<keyword evidence="1" id="KW-0472">Membrane</keyword>
<name>A0ABS4G8S4_9CLOT</name>
<dbReference type="Pfam" id="PF14329">
    <property type="entry name" value="DUF4386"/>
    <property type="match status" value="1"/>
</dbReference>
<feature type="transmembrane region" description="Helical" evidence="1">
    <location>
        <begin position="204"/>
        <end position="226"/>
    </location>
</feature>
<dbReference type="EMBL" id="JAGGKC010000055">
    <property type="protein sequence ID" value="MBP1920967.1"/>
    <property type="molecule type" value="Genomic_DNA"/>
</dbReference>
<accession>A0ABS4G8S4</accession>
<keyword evidence="1" id="KW-1133">Transmembrane helix</keyword>
<feature type="transmembrane region" description="Helical" evidence="1">
    <location>
        <begin position="20"/>
        <end position="42"/>
    </location>
</feature>
<feature type="transmembrane region" description="Helical" evidence="1">
    <location>
        <begin position="98"/>
        <end position="116"/>
    </location>
</feature>
<evidence type="ECO:0000313" key="2">
    <source>
        <dbReference type="EMBL" id="MBP1920967.1"/>
    </source>
</evidence>
<feature type="transmembrane region" description="Helical" evidence="1">
    <location>
        <begin position="158"/>
        <end position="176"/>
    </location>
</feature>
<feature type="transmembrane region" description="Helical" evidence="1">
    <location>
        <begin position="62"/>
        <end position="91"/>
    </location>
</feature>
<dbReference type="InterPro" id="IPR025495">
    <property type="entry name" value="DUF4386"/>
</dbReference>
<feature type="transmembrane region" description="Helical" evidence="1">
    <location>
        <begin position="181"/>
        <end position="198"/>
    </location>
</feature>
<protein>
    <recommendedName>
        <fullName evidence="4">DUF4386 family protein</fullName>
    </recommendedName>
</protein>
<gene>
    <name evidence="2" type="ORF">J2Z34_003489</name>
</gene>
<proteinExistence type="predicted"/>
<keyword evidence="1" id="KW-0812">Transmembrane</keyword>
<evidence type="ECO:0000313" key="3">
    <source>
        <dbReference type="Proteomes" id="UP001519271"/>
    </source>
</evidence>
<keyword evidence="3" id="KW-1185">Reference proteome</keyword>
<sequence>MEQLVHAASIGTKDAEWRTLFRISSVAAILMVVLIPIQIVIFSISMPPETIEGWFELFRKSWLLGLIHLDIIYIIDNVLVAVIYLALYIILKKRNESLMAIAILLGFLGIAAYFASNTSFEMLSLSRAFEKAASDTDRSMLMAAAQVMIETWRGTAFNTYYVLNGITLLLISRVMYGSGTFSNRTAVIGLISGILMVVPSTAGMIGLIFSLLSLIPWIIFCIMIAIRLRRLSII</sequence>
<organism evidence="2 3">
    <name type="scientific">Youngiibacter multivorans</name>
    <dbReference type="NCBI Taxonomy" id="937251"/>
    <lineage>
        <taxon>Bacteria</taxon>
        <taxon>Bacillati</taxon>
        <taxon>Bacillota</taxon>
        <taxon>Clostridia</taxon>
        <taxon>Eubacteriales</taxon>
        <taxon>Clostridiaceae</taxon>
        <taxon>Youngiibacter</taxon>
    </lineage>
</organism>